<keyword evidence="1" id="KW-0732">Signal</keyword>
<evidence type="ECO:0000313" key="2">
    <source>
        <dbReference type="EMBL" id="MBE9106972.1"/>
    </source>
</evidence>
<comment type="caution">
    <text evidence="2">The sequence shown here is derived from an EMBL/GenBank/DDBJ whole genome shotgun (WGS) entry which is preliminary data.</text>
</comment>
<reference evidence="2 3" key="1">
    <citation type="submission" date="2020-10" db="EMBL/GenBank/DDBJ databases">
        <authorList>
            <person name="Castelo-Branco R."/>
            <person name="Eusebio N."/>
            <person name="Adriana R."/>
            <person name="Vieira A."/>
            <person name="Brugerolle De Fraissinette N."/>
            <person name="Rezende De Castro R."/>
            <person name="Schneider M.P."/>
            <person name="Vasconcelos V."/>
            <person name="Leao P.N."/>
        </authorList>
    </citation>
    <scope>NUCLEOTIDE SEQUENCE [LARGE SCALE GENOMIC DNA]</scope>
    <source>
        <strain evidence="2 3">LEGE 07299</strain>
    </source>
</reference>
<name>A0ABR9U2S8_9NOSO</name>
<feature type="chain" id="PRO_5047249684" evidence="1">
    <location>
        <begin position="38"/>
        <end position="79"/>
    </location>
</feature>
<evidence type="ECO:0000256" key="1">
    <source>
        <dbReference type="SAM" id="SignalP"/>
    </source>
</evidence>
<gene>
    <name evidence="2" type="ORF">IQ229_19175</name>
</gene>
<dbReference type="EMBL" id="JADEXF010000696">
    <property type="protein sequence ID" value="MBE9106972.1"/>
    <property type="molecule type" value="Genomic_DNA"/>
</dbReference>
<protein>
    <submittedName>
        <fullName evidence="2">Uncharacterized protein</fullName>
    </submittedName>
</protein>
<proteinExistence type="predicted"/>
<feature type="signal peptide" evidence="1">
    <location>
        <begin position="1"/>
        <end position="37"/>
    </location>
</feature>
<dbReference type="Proteomes" id="UP000647836">
    <property type="component" value="Unassembled WGS sequence"/>
</dbReference>
<evidence type="ECO:0000313" key="3">
    <source>
        <dbReference type="Proteomes" id="UP000647836"/>
    </source>
</evidence>
<dbReference type="RefSeq" id="WP_194046466.1">
    <property type="nucleotide sequence ID" value="NZ_JADEXF010000696.1"/>
</dbReference>
<sequence>MNKLNTFTFYFKQIAKAGIALIAVIPSSILLTSPTHAATLGQNIIVNGNAEQGQGDPIGNDEFFDVLFTFSNNLGLTHG</sequence>
<keyword evidence="3" id="KW-1185">Reference proteome</keyword>
<organism evidence="2 3">
    <name type="scientific">Nostoc cf. edaphicum LEGE 07299</name>
    <dbReference type="NCBI Taxonomy" id="2777974"/>
    <lineage>
        <taxon>Bacteria</taxon>
        <taxon>Bacillati</taxon>
        <taxon>Cyanobacteriota</taxon>
        <taxon>Cyanophyceae</taxon>
        <taxon>Nostocales</taxon>
        <taxon>Nostocaceae</taxon>
        <taxon>Nostoc</taxon>
    </lineage>
</organism>
<accession>A0ABR9U2S8</accession>